<evidence type="ECO:0000256" key="2">
    <source>
        <dbReference type="ARBA" id="ARBA00008954"/>
    </source>
</evidence>
<dbReference type="PIRSF" id="PIRSF000521">
    <property type="entry name" value="Transaminase_4ab_Lys_Orn"/>
    <property type="match status" value="1"/>
</dbReference>
<dbReference type="InterPro" id="IPR005814">
    <property type="entry name" value="Aminotrans_3"/>
</dbReference>
<reference evidence="7 8" key="1">
    <citation type="submission" date="2019-04" db="EMBL/GenBank/DDBJ databases">
        <title>Draft genome of the big-headed turtle Platysternon megacephalum.</title>
        <authorList>
            <person name="Gong S."/>
        </authorList>
    </citation>
    <scope>NUCLEOTIDE SEQUENCE [LARGE SCALE GENOMIC DNA]</scope>
    <source>
        <strain evidence="7">DO16091913</strain>
        <tissue evidence="7">Muscle</tissue>
    </source>
</reference>
<keyword evidence="8" id="KW-1185">Reference proteome</keyword>
<dbReference type="Pfam" id="PF00202">
    <property type="entry name" value="Aminotran_3"/>
    <property type="match status" value="1"/>
</dbReference>
<dbReference type="PANTHER" id="PTHR43552">
    <property type="entry name" value="DIAMINOBUTYRATE--2-OXOGLUTARATE AMINOTRANSFERASE"/>
    <property type="match status" value="1"/>
</dbReference>
<dbReference type="PANTHER" id="PTHR43552:SF2">
    <property type="entry name" value="DIAMINOBUTYRATE--2-OXOGLUTARATE TRANSAMINASE"/>
    <property type="match status" value="1"/>
</dbReference>
<dbReference type="GO" id="GO:0019491">
    <property type="term" value="P:ectoine biosynthetic process"/>
    <property type="evidence" value="ECO:0007669"/>
    <property type="project" value="InterPro"/>
</dbReference>
<evidence type="ECO:0000256" key="6">
    <source>
        <dbReference type="RuleBase" id="RU003560"/>
    </source>
</evidence>
<dbReference type="NCBIfam" id="TIGR02407">
    <property type="entry name" value="ectoine_ectB"/>
    <property type="match status" value="1"/>
</dbReference>
<dbReference type="Gene3D" id="3.90.1150.10">
    <property type="entry name" value="Aspartate Aminotransferase, domain 1"/>
    <property type="match status" value="1"/>
</dbReference>
<dbReference type="GO" id="GO:0047307">
    <property type="term" value="F:diaminobutyrate-pyruvate transaminase activity"/>
    <property type="evidence" value="ECO:0007669"/>
    <property type="project" value="InterPro"/>
</dbReference>
<evidence type="ECO:0000256" key="3">
    <source>
        <dbReference type="ARBA" id="ARBA00022576"/>
    </source>
</evidence>
<dbReference type="GO" id="GO:0030170">
    <property type="term" value="F:pyridoxal phosphate binding"/>
    <property type="evidence" value="ECO:0007669"/>
    <property type="project" value="InterPro"/>
</dbReference>
<gene>
    <name evidence="7" type="ORF">DR999_PMT23624</name>
</gene>
<evidence type="ECO:0000256" key="5">
    <source>
        <dbReference type="ARBA" id="ARBA00022898"/>
    </source>
</evidence>
<dbReference type="Proteomes" id="UP000297703">
    <property type="component" value="Unassembled WGS sequence"/>
</dbReference>
<dbReference type="NCBIfam" id="NF006733">
    <property type="entry name" value="PRK09264.1"/>
    <property type="match status" value="1"/>
</dbReference>
<dbReference type="STRING" id="55544.A0A4D9DBZ7"/>
<dbReference type="InterPro" id="IPR004637">
    <property type="entry name" value="Dat"/>
</dbReference>
<accession>A0A4D9DBZ7</accession>
<sequence length="427" mass="45975">MPLSNPSHTTSVIDRRESSARSYCRWFPHTLTRATGSLVYDETGREYLDFLAGAGALNYGHNHPALRESLLEYVAGDGIVQSLDLTTAAKREFLEEFEDTILRPRSMKHRVQFTGPTGANAVESALKLARKVTGRTNVVAFTRGFHGCSLGALAATSASHFRSSSAASLHGVIRAPFDGYFGPDVDTADMLTAQLRDPSGGLDAPAAFLLETVQGEGGLNTASKSWLRKIAALAHEVGALLIVDDIQAECGRTGTFFSTEDTGVTPDLIVLSKSLSGYGLPMSIVLISPEHDEWLPAEHNGTFRGNGMAMVTATAALRTFWRDDSLTNDVKRRSAVVRERLTAMSNRIPGSVVKGRGMFLGIDVVDPDLASQVRRFSADHGLLIESCGPRDEVVKVLAPLTTTETQLRHGLDIIDQALGQQAHSSAA</sequence>
<protein>
    <submittedName>
        <fullName evidence="7">Autophagy-related protein 8C-like</fullName>
    </submittedName>
</protein>
<dbReference type="NCBIfam" id="TIGR00709">
    <property type="entry name" value="dat"/>
    <property type="match status" value="1"/>
</dbReference>
<dbReference type="OrthoDB" id="10261433at2759"/>
<dbReference type="SUPFAM" id="SSF53383">
    <property type="entry name" value="PLP-dependent transferases"/>
    <property type="match status" value="1"/>
</dbReference>
<evidence type="ECO:0000256" key="1">
    <source>
        <dbReference type="ARBA" id="ARBA00001933"/>
    </source>
</evidence>
<dbReference type="CDD" id="cd00610">
    <property type="entry name" value="OAT_like"/>
    <property type="match status" value="1"/>
</dbReference>
<dbReference type="InterPro" id="IPR015424">
    <property type="entry name" value="PyrdxlP-dep_Trfase"/>
</dbReference>
<reference evidence="7 8" key="2">
    <citation type="submission" date="2019-04" db="EMBL/GenBank/DDBJ databases">
        <title>The genome sequence of big-headed turtle.</title>
        <authorList>
            <person name="Gong S."/>
        </authorList>
    </citation>
    <scope>NUCLEOTIDE SEQUENCE [LARGE SCALE GENOMIC DNA]</scope>
    <source>
        <strain evidence="7">DO16091913</strain>
        <tissue evidence="7">Muscle</tissue>
    </source>
</reference>
<dbReference type="InterPro" id="IPR015422">
    <property type="entry name" value="PyrdxlP-dep_Trfase_small"/>
</dbReference>
<dbReference type="AlphaFoldDB" id="A0A4D9DBZ7"/>
<evidence type="ECO:0000256" key="4">
    <source>
        <dbReference type="ARBA" id="ARBA00022679"/>
    </source>
</evidence>
<name>A0A4D9DBZ7_9SAUR</name>
<keyword evidence="5 6" id="KW-0663">Pyridoxal phosphate</keyword>
<proteinExistence type="inferred from homology"/>
<evidence type="ECO:0000313" key="7">
    <source>
        <dbReference type="EMBL" id="TFJ95014.1"/>
    </source>
</evidence>
<dbReference type="InterPro" id="IPR015421">
    <property type="entry name" value="PyrdxlP-dep_Trfase_major"/>
</dbReference>
<comment type="cofactor">
    <cofactor evidence="1">
        <name>pyridoxal 5'-phosphate</name>
        <dbReference type="ChEBI" id="CHEBI:597326"/>
    </cofactor>
</comment>
<dbReference type="EMBL" id="QXTE01017374">
    <property type="protein sequence ID" value="TFJ95014.1"/>
    <property type="molecule type" value="Genomic_DNA"/>
</dbReference>
<organism evidence="7 8">
    <name type="scientific">Platysternon megacephalum</name>
    <name type="common">big-headed turtle</name>
    <dbReference type="NCBI Taxonomy" id="55544"/>
    <lineage>
        <taxon>Eukaryota</taxon>
        <taxon>Metazoa</taxon>
        <taxon>Chordata</taxon>
        <taxon>Craniata</taxon>
        <taxon>Vertebrata</taxon>
        <taxon>Euteleostomi</taxon>
        <taxon>Archelosauria</taxon>
        <taxon>Testudinata</taxon>
        <taxon>Testudines</taxon>
        <taxon>Cryptodira</taxon>
        <taxon>Durocryptodira</taxon>
        <taxon>Testudinoidea</taxon>
        <taxon>Platysternidae</taxon>
        <taxon>Platysternon</taxon>
    </lineage>
</organism>
<dbReference type="Gene3D" id="3.40.640.10">
    <property type="entry name" value="Type I PLP-dependent aspartate aminotransferase-like (Major domain)"/>
    <property type="match status" value="1"/>
</dbReference>
<comment type="similarity">
    <text evidence="2 6">Belongs to the class-III pyridoxal-phosphate-dependent aminotransferase family.</text>
</comment>
<dbReference type="InterPro" id="IPR012773">
    <property type="entry name" value="Ectoine_EctB"/>
</dbReference>
<keyword evidence="3" id="KW-0032">Aminotransferase</keyword>
<evidence type="ECO:0000313" key="8">
    <source>
        <dbReference type="Proteomes" id="UP000297703"/>
    </source>
</evidence>
<keyword evidence="4" id="KW-0808">Transferase</keyword>
<comment type="caution">
    <text evidence="7">The sequence shown here is derived from an EMBL/GenBank/DDBJ whole genome shotgun (WGS) entry which is preliminary data.</text>
</comment>